<comment type="caution">
    <text evidence="3">The sequence shown here is derived from an EMBL/GenBank/DDBJ whole genome shotgun (WGS) entry which is preliminary data.</text>
</comment>
<evidence type="ECO:0000313" key="4">
    <source>
        <dbReference type="Proteomes" id="UP001066276"/>
    </source>
</evidence>
<proteinExistence type="inferred from homology"/>
<evidence type="ECO:0000256" key="1">
    <source>
        <dbReference type="ARBA" id="ARBA00007323"/>
    </source>
</evidence>
<evidence type="ECO:0000259" key="2">
    <source>
        <dbReference type="SMART" id="SM01394"/>
    </source>
</evidence>
<dbReference type="PANTHER" id="PTHR11639">
    <property type="entry name" value="S100 CALCIUM-BINDING PROTEIN"/>
    <property type="match status" value="1"/>
</dbReference>
<dbReference type="InterPro" id="IPR011992">
    <property type="entry name" value="EF-hand-dom_pair"/>
</dbReference>
<dbReference type="GO" id="GO:0005509">
    <property type="term" value="F:calcium ion binding"/>
    <property type="evidence" value="ECO:0007669"/>
    <property type="project" value="TreeGrafter"/>
</dbReference>
<feature type="domain" description="S100/CaBP-9k-type calcium binding subdomain" evidence="2">
    <location>
        <begin position="64"/>
        <end position="106"/>
    </location>
</feature>
<dbReference type="InterPro" id="IPR013787">
    <property type="entry name" value="S100_Ca-bd_sub"/>
</dbReference>
<dbReference type="GO" id="GO:0046914">
    <property type="term" value="F:transition metal ion binding"/>
    <property type="evidence" value="ECO:0007669"/>
    <property type="project" value="InterPro"/>
</dbReference>
<dbReference type="CDD" id="cd00213">
    <property type="entry name" value="S-100"/>
    <property type="match status" value="1"/>
</dbReference>
<gene>
    <name evidence="3" type="ORF">NDU88_001210</name>
</gene>
<comment type="similarity">
    <text evidence="1">Belongs to the S-100 family.</text>
</comment>
<name>A0AAV7KQC4_PLEWA</name>
<dbReference type="InterPro" id="IPR034325">
    <property type="entry name" value="S-100_dom"/>
</dbReference>
<dbReference type="PANTHER" id="PTHR11639:SF134">
    <property type="entry name" value="PROTEIN S100-A1-RELATED"/>
    <property type="match status" value="1"/>
</dbReference>
<reference evidence="3" key="1">
    <citation type="journal article" date="2022" name="bioRxiv">
        <title>Sequencing and chromosome-scale assembly of the giantPleurodeles waltlgenome.</title>
        <authorList>
            <person name="Brown T."/>
            <person name="Elewa A."/>
            <person name="Iarovenko S."/>
            <person name="Subramanian E."/>
            <person name="Araus A.J."/>
            <person name="Petzold A."/>
            <person name="Susuki M."/>
            <person name="Suzuki K.-i.T."/>
            <person name="Hayashi T."/>
            <person name="Toyoda A."/>
            <person name="Oliveira C."/>
            <person name="Osipova E."/>
            <person name="Leigh N.D."/>
            <person name="Simon A."/>
            <person name="Yun M.H."/>
        </authorList>
    </citation>
    <scope>NUCLEOTIDE SEQUENCE</scope>
    <source>
        <strain evidence="3">20211129_DDA</strain>
        <tissue evidence="3">Liver</tissue>
    </source>
</reference>
<dbReference type="Gene3D" id="1.10.238.10">
    <property type="entry name" value="EF-hand"/>
    <property type="match status" value="1"/>
</dbReference>
<dbReference type="AlphaFoldDB" id="A0AAV7KQC4"/>
<evidence type="ECO:0000313" key="3">
    <source>
        <dbReference type="EMBL" id="KAJ1081023.1"/>
    </source>
</evidence>
<dbReference type="SUPFAM" id="SSF47473">
    <property type="entry name" value="EF-hand"/>
    <property type="match status" value="1"/>
</dbReference>
<sequence>MKCQHCRGCGWGGKLERGNLPSSAVEVDEAEECAQRIGPTPKRRLVRQRTVNPSKAMAMQYTEEENCVTKLVQCFYENSTGDGDKETLTLDEFTKMLKNDFPNLLKEECADPAQLVKSIDTNSDNKVKFSEYWIVVGKIAKHIKRQEKKKH</sequence>
<organism evidence="3 4">
    <name type="scientific">Pleurodeles waltl</name>
    <name type="common">Iberian ribbed newt</name>
    <dbReference type="NCBI Taxonomy" id="8319"/>
    <lineage>
        <taxon>Eukaryota</taxon>
        <taxon>Metazoa</taxon>
        <taxon>Chordata</taxon>
        <taxon>Craniata</taxon>
        <taxon>Vertebrata</taxon>
        <taxon>Euteleostomi</taxon>
        <taxon>Amphibia</taxon>
        <taxon>Batrachia</taxon>
        <taxon>Caudata</taxon>
        <taxon>Salamandroidea</taxon>
        <taxon>Salamandridae</taxon>
        <taxon>Pleurodelinae</taxon>
        <taxon>Pleurodeles</taxon>
    </lineage>
</organism>
<dbReference type="GO" id="GO:0048306">
    <property type="term" value="F:calcium-dependent protein binding"/>
    <property type="evidence" value="ECO:0007669"/>
    <property type="project" value="TreeGrafter"/>
</dbReference>
<dbReference type="EMBL" id="JANPWB010000016">
    <property type="protein sequence ID" value="KAJ1081023.1"/>
    <property type="molecule type" value="Genomic_DNA"/>
</dbReference>
<dbReference type="Pfam" id="PF01023">
    <property type="entry name" value="S_100"/>
    <property type="match status" value="1"/>
</dbReference>
<dbReference type="SMART" id="SM01394">
    <property type="entry name" value="S_100"/>
    <property type="match status" value="1"/>
</dbReference>
<protein>
    <recommendedName>
        <fullName evidence="2">S100/CaBP-9k-type calcium binding subdomain domain-containing protein</fullName>
    </recommendedName>
</protein>
<accession>A0AAV7KQC4</accession>
<keyword evidence="4" id="KW-1185">Reference proteome</keyword>
<dbReference type="Proteomes" id="UP001066276">
    <property type="component" value="Chromosome 12"/>
</dbReference>
<dbReference type="GO" id="GO:0048471">
    <property type="term" value="C:perinuclear region of cytoplasm"/>
    <property type="evidence" value="ECO:0007669"/>
    <property type="project" value="TreeGrafter"/>
</dbReference>
<dbReference type="GO" id="GO:0005615">
    <property type="term" value="C:extracellular space"/>
    <property type="evidence" value="ECO:0007669"/>
    <property type="project" value="TreeGrafter"/>
</dbReference>